<dbReference type="GO" id="GO:0005516">
    <property type="term" value="F:calmodulin binding"/>
    <property type="evidence" value="ECO:0007669"/>
    <property type="project" value="TreeGrafter"/>
</dbReference>
<dbReference type="GO" id="GO:0016081">
    <property type="term" value="P:synaptic vesicle docking"/>
    <property type="evidence" value="ECO:0007669"/>
    <property type="project" value="TreeGrafter"/>
</dbReference>
<evidence type="ECO:0000259" key="1">
    <source>
        <dbReference type="Pfam" id="PF06292"/>
    </source>
</evidence>
<dbReference type="FunFam" id="2.60.40.150:FF:000002">
    <property type="entry name" value="Protein unc-13 homolog B"/>
    <property type="match status" value="1"/>
</dbReference>
<dbReference type="GO" id="GO:0030672">
    <property type="term" value="C:synaptic vesicle membrane"/>
    <property type="evidence" value="ECO:0007669"/>
    <property type="project" value="TreeGrafter"/>
</dbReference>
<dbReference type="GO" id="GO:0016082">
    <property type="term" value="P:synaptic vesicle priming"/>
    <property type="evidence" value="ECO:0007669"/>
    <property type="project" value="TreeGrafter"/>
</dbReference>
<dbReference type="Pfam" id="PF06292">
    <property type="entry name" value="MUN"/>
    <property type="match status" value="1"/>
</dbReference>
<dbReference type="PANTHER" id="PTHR10480">
    <property type="entry name" value="PROTEIN UNC-13 HOMOLOG"/>
    <property type="match status" value="1"/>
</dbReference>
<dbReference type="GO" id="GO:0099525">
    <property type="term" value="P:presynaptic dense core vesicle exocytosis"/>
    <property type="evidence" value="ECO:0007669"/>
    <property type="project" value="TreeGrafter"/>
</dbReference>
<dbReference type="GO" id="GO:0031594">
    <property type="term" value="C:neuromuscular junction"/>
    <property type="evidence" value="ECO:0007669"/>
    <property type="project" value="TreeGrafter"/>
</dbReference>
<accession>A0A8B7TKI6</accession>
<dbReference type="SUPFAM" id="SSF49562">
    <property type="entry name" value="C2 domain (Calcium/lipid-binding domain, CaLB)"/>
    <property type="match status" value="1"/>
</dbReference>
<dbReference type="KEGG" id="ccan:109674704"/>
<feature type="domain" description="MUN" evidence="1">
    <location>
        <begin position="270"/>
        <end position="296"/>
    </location>
</feature>
<dbReference type="GO" id="GO:0061789">
    <property type="term" value="P:dense core granule priming"/>
    <property type="evidence" value="ECO:0007669"/>
    <property type="project" value="TreeGrafter"/>
</dbReference>
<dbReference type="InterPro" id="IPR027080">
    <property type="entry name" value="Unc-13"/>
</dbReference>
<dbReference type="InterPro" id="IPR035892">
    <property type="entry name" value="C2_domain_sf"/>
</dbReference>
<dbReference type="GO" id="GO:0017075">
    <property type="term" value="F:syntaxin-1 binding"/>
    <property type="evidence" value="ECO:0007669"/>
    <property type="project" value="TreeGrafter"/>
</dbReference>
<protein>
    <submittedName>
        <fullName evidence="2">Protein unc-13 homolog C-like</fullName>
    </submittedName>
</protein>
<name>A0A8B7TKI6_CASCN</name>
<dbReference type="AlphaFoldDB" id="A0A8B7TKI6"/>
<dbReference type="InterPro" id="IPR010439">
    <property type="entry name" value="MUN_dom"/>
</dbReference>
<dbReference type="GO" id="GO:0098831">
    <property type="term" value="C:presynaptic active zone cytoplasmic component"/>
    <property type="evidence" value="ECO:0007669"/>
    <property type="project" value="TreeGrafter"/>
</dbReference>
<sequence>MSECHNSTDRIKVRVWDEDDDIKSRVKQHFKKESDDFLGQTIVEVRTLSGEMDVWYNLEKRTDKSAVSGAIRLKINVEIKGEEKVAPYHIQYTCLHENLFHYLTEVKSNGGVKIPEVKGDEAWKVFFDDASQEIVDEFAMRYGIESIYQAMTHFSCLSSKYMCPGVPAVMSTLLANINAFYAHTTVSTNVQVSASDRFAATNFGREKFIKLLDQLHNSLRIDLSKYRENFPASNSERLQDLKSTVDLLTSITFFRLKVLELQSPPKASMVVKDCVRACLDSTYKYIFDNCHELYSQLIDPVRKDFVNCTTDALI</sequence>
<dbReference type="RefSeq" id="XP_020007217.1">
    <property type="nucleotide sequence ID" value="XM_020151628.1"/>
</dbReference>
<dbReference type="GO" id="GO:0043195">
    <property type="term" value="C:terminal bouton"/>
    <property type="evidence" value="ECO:0007669"/>
    <property type="project" value="TreeGrafter"/>
</dbReference>
<evidence type="ECO:0000313" key="2">
    <source>
        <dbReference type="RefSeq" id="XP_020007217.1"/>
    </source>
</evidence>
<dbReference type="PANTHER" id="PTHR10480:SF2">
    <property type="entry name" value="PROTEIN UNC-13 HOMOLOG C"/>
    <property type="match status" value="1"/>
</dbReference>
<organism evidence="2">
    <name type="scientific">Castor canadensis</name>
    <name type="common">American beaver</name>
    <dbReference type="NCBI Taxonomy" id="51338"/>
    <lineage>
        <taxon>Eukaryota</taxon>
        <taxon>Metazoa</taxon>
        <taxon>Chordata</taxon>
        <taxon>Craniata</taxon>
        <taxon>Vertebrata</taxon>
        <taxon>Euteleostomi</taxon>
        <taxon>Mammalia</taxon>
        <taxon>Eutheria</taxon>
        <taxon>Euarchontoglires</taxon>
        <taxon>Glires</taxon>
        <taxon>Rodentia</taxon>
        <taxon>Castorimorpha</taxon>
        <taxon>Castoridae</taxon>
        <taxon>Castor</taxon>
    </lineage>
</organism>
<proteinExistence type="predicted"/>
<dbReference type="GO" id="GO:0042734">
    <property type="term" value="C:presynaptic membrane"/>
    <property type="evidence" value="ECO:0007669"/>
    <property type="project" value="TreeGrafter"/>
</dbReference>
<dbReference type="GO" id="GO:0019992">
    <property type="term" value="F:diacylglycerol binding"/>
    <property type="evidence" value="ECO:0007669"/>
    <property type="project" value="InterPro"/>
</dbReference>
<dbReference type="OrthoDB" id="9615919at2759"/>
<dbReference type="GO" id="GO:0035249">
    <property type="term" value="P:synaptic transmission, glutamatergic"/>
    <property type="evidence" value="ECO:0007669"/>
    <property type="project" value="TreeGrafter"/>
</dbReference>
<dbReference type="Gene3D" id="2.60.40.150">
    <property type="entry name" value="C2 domain"/>
    <property type="match status" value="1"/>
</dbReference>
<gene>
    <name evidence="2" type="primary">LOC109674704</name>
</gene>
<reference evidence="2" key="1">
    <citation type="submission" date="2025-08" db="UniProtKB">
        <authorList>
            <consortium name="RefSeq"/>
        </authorList>
    </citation>
    <scope>IDENTIFICATION</scope>
    <source>
        <tissue evidence="2">Leukocyte</tissue>
    </source>
</reference>